<proteinExistence type="predicted"/>
<evidence type="ECO:0000256" key="1">
    <source>
        <dbReference type="SAM" id="MobiDB-lite"/>
    </source>
</evidence>
<reference evidence="2 3" key="1">
    <citation type="submission" date="2014-04" db="EMBL/GenBank/DDBJ databases">
        <title>Evolutionary Origins and Diversification of the Mycorrhizal Mutualists.</title>
        <authorList>
            <consortium name="DOE Joint Genome Institute"/>
            <consortium name="Mycorrhizal Genomics Consortium"/>
            <person name="Kohler A."/>
            <person name="Kuo A."/>
            <person name="Nagy L.G."/>
            <person name="Floudas D."/>
            <person name="Copeland A."/>
            <person name="Barry K.W."/>
            <person name="Cichocki N."/>
            <person name="Veneault-Fourrey C."/>
            <person name="LaButti K."/>
            <person name="Lindquist E.A."/>
            <person name="Lipzen A."/>
            <person name="Lundell T."/>
            <person name="Morin E."/>
            <person name="Murat C."/>
            <person name="Riley R."/>
            <person name="Ohm R."/>
            <person name="Sun H."/>
            <person name="Tunlid A."/>
            <person name="Henrissat B."/>
            <person name="Grigoriev I.V."/>
            <person name="Hibbett D.S."/>
            <person name="Martin F."/>
        </authorList>
    </citation>
    <scope>NUCLEOTIDE SEQUENCE [LARGE SCALE GENOMIC DNA]</scope>
    <source>
        <strain evidence="2 3">FD-317 M1</strain>
    </source>
</reference>
<feature type="region of interest" description="Disordered" evidence="1">
    <location>
        <begin position="373"/>
        <end position="412"/>
    </location>
</feature>
<feature type="region of interest" description="Disordered" evidence="1">
    <location>
        <begin position="935"/>
        <end position="965"/>
    </location>
</feature>
<feature type="compositionally biased region" description="Low complexity" evidence="1">
    <location>
        <begin position="244"/>
        <end position="260"/>
    </location>
</feature>
<dbReference type="EMBL" id="KN834782">
    <property type="protein sequence ID" value="KIK58943.1"/>
    <property type="molecule type" value="Genomic_DNA"/>
</dbReference>
<feature type="compositionally biased region" description="Low complexity" evidence="1">
    <location>
        <begin position="176"/>
        <end position="193"/>
    </location>
</feature>
<name>A0A0D0CTA9_9AGAR</name>
<organism evidence="2 3">
    <name type="scientific">Collybiopsis luxurians FD-317 M1</name>
    <dbReference type="NCBI Taxonomy" id="944289"/>
    <lineage>
        <taxon>Eukaryota</taxon>
        <taxon>Fungi</taxon>
        <taxon>Dikarya</taxon>
        <taxon>Basidiomycota</taxon>
        <taxon>Agaricomycotina</taxon>
        <taxon>Agaricomycetes</taxon>
        <taxon>Agaricomycetidae</taxon>
        <taxon>Agaricales</taxon>
        <taxon>Marasmiineae</taxon>
        <taxon>Omphalotaceae</taxon>
        <taxon>Collybiopsis</taxon>
        <taxon>Collybiopsis luxurians</taxon>
    </lineage>
</organism>
<sequence length="965" mass="102800">MTKFVSYFLSRSARANVNCVFFSGLFHSLSHSGQPIRPNTSDSDDPHVRASFSLSPINQKIASNSVFSYSSTTPKPGSDHPPDIDITAVDVDVDATGEGLHLSDAPFVRVADYPSSSDASADSDAFEIIPRDISESSTSFCFDEDVHRQDVVMPSQESDLHCNHPLSESSGHFDGPVPSSRSSVAPPSESCSLPSSGSPSCNIFGRALVSHPSTPRQSGLPFPVFDSCASNSPTVSPRKRTIRSPSPSQTPSSVSSDSPSKCLKPVPSESPSSSLGVVPKYIFFRGVKFFADPDCLSPSASPSTVSSHSRDSTPRRVQLSVPALRHTSDSVFSEVAESLPKVHHIITDEELDALDMNLPDTLDDILALRPLPSSPSLNRLNTPSASPAPASRPSSVVTVVSGQPSRRSGASASRMAAIARGLTDYSVPVSSPIASASSLHCSPSALTVSSPSSESAVSHNMFCPTSNDPALSSSLMPSASPVHFSVGVNPESFANVPEYDSDIEICEAPSTVVAADIVSSDVSFTTHTESDSLFDDGGMGASGCLRQHIMAPELIESYWNVKNRLMPVVYPIASTGVPTDDLDWLSFSDIFSSASRTVRRADPSCVTTVITEKGPRLIPSEDGHFTAVFLTSGIVKRSRLYDPVIFESGSNKCMLRQLDLTPFEQEVQLLLGFFTAALNFSEIALAVSEGVVTFSSIQQFSSEIKGNPNDYTLSHSSPSISFFSVLTSLFILFFTVPTQPHPPFYVDGDPRLKLWARFPYATPFSSPIPVYDGRTSGSDTAFEFGPNQLHELGLGSYPLYKGGMVDLLQGSLVVIGYTAHSFPTTRHYRDISSALSLNIAFVILLSLPGSGDLSDPPVSPKKPLSASKSLPRSSMPAPSSSRAGCIPSGPSSRPPATDRVSSMHSANLLSSSLQVRSPSVSGGYVDAHCALAGNSVHTNASPSRIPCQTDRAAPSESLEYYEDYH</sequence>
<feature type="region of interest" description="Disordered" evidence="1">
    <location>
        <begin position="231"/>
        <end position="273"/>
    </location>
</feature>
<evidence type="ECO:0000313" key="2">
    <source>
        <dbReference type="EMBL" id="KIK58943.1"/>
    </source>
</evidence>
<dbReference type="AlphaFoldDB" id="A0A0D0CTA9"/>
<feature type="region of interest" description="Disordered" evidence="1">
    <location>
        <begin position="853"/>
        <end position="903"/>
    </location>
</feature>
<dbReference type="Proteomes" id="UP000053593">
    <property type="component" value="Unassembled WGS sequence"/>
</dbReference>
<evidence type="ECO:0000313" key="3">
    <source>
        <dbReference type="Proteomes" id="UP000053593"/>
    </source>
</evidence>
<feature type="compositionally biased region" description="Low complexity" evidence="1">
    <location>
        <begin position="853"/>
        <end position="883"/>
    </location>
</feature>
<keyword evidence="3" id="KW-1185">Reference proteome</keyword>
<dbReference type="HOGENOM" id="CLU_305236_0_0_1"/>
<protein>
    <submittedName>
        <fullName evidence="2">Uncharacterized protein</fullName>
    </submittedName>
</protein>
<feature type="region of interest" description="Disordered" evidence="1">
    <location>
        <begin position="154"/>
        <end position="193"/>
    </location>
</feature>
<accession>A0A0D0CTA9</accession>
<gene>
    <name evidence="2" type="ORF">GYMLUDRAFT_60444</name>
</gene>